<feature type="compositionally biased region" description="Basic and acidic residues" evidence="1">
    <location>
        <begin position="77"/>
        <end position="104"/>
    </location>
</feature>
<evidence type="ECO:0000313" key="2">
    <source>
        <dbReference type="EMBL" id="MBA4658717.1"/>
    </source>
</evidence>
<proteinExistence type="predicted"/>
<feature type="region of interest" description="Disordered" evidence="1">
    <location>
        <begin position="57"/>
        <end position="110"/>
    </location>
</feature>
<evidence type="ECO:0000256" key="1">
    <source>
        <dbReference type="SAM" id="MobiDB-lite"/>
    </source>
</evidence>
<reference evidence="2" key="1">
    <citation type="journal article" date="2013" name="J. Plant Res.">
        <title>Effect of fungi and light on seed germination of three Opuntia species from semiarid lands of central Mexico.</title>
        <authorList>
            <person name="Delgado-Sanchez P."/>
            <person name="Jimenez-Bremont J.F."/>
            <person name="Guerrero-Gonzalez Mde L."/>
            <person name="Flores J."/>
        </authorList>
    </citation>
    <scope>NUCLEOTIDE SEQUENCE</scope>
    <source>
        <tissue evidence="2">Cladode</tissue>
    </source>
</reference>
<protein>
    <submittedName>
        <fullName evidence="2">Uncharacterized protein</fullName>
    </submittedName>
</protein>
<feature type="compositionally biased region" description="Polar residues" evidence="1">
    <location>
        <begin position="61"/>
        <end position="75"/>
    </location>
</feature>
<name>A0A7C9A5J6_OPUST</name>
<accession>A0A7C9A5J6</accession>
<reference evidence="2" key="2">
    <citation type="submission" date="2020-07" db="EMBL/GenBank/DDBJ databases">
        <authorList>
            <person name="Vera ALvarez R."/>
            <person name="Arias-Moreno D.M."/>
            <person name="Jimenez-Jacinto V."/>
            <person name="Jimenez-Bremont J.F."/>
            <person name="Swaminathan K."/>
            <person name="Moose S.P."/>
            <person name="Guerrero-Gonzalez M.L."/>
            <person name="Marino-Ramirez L."/>
            <person name="Landsman D."/>
            <person name="Rodriguez-Kessler M."/>
            <person name="Delgado-Sanchez P."/>
        </authorList>
    </citation>
    <scope>NUCLEOTIDE SEQUENCE</scope>
    <source>
        <tissue evidence="2">Cladode</tissue>
    </source>
</reference>
<sequence>MGFFPQFRRNFFGQTPLLLLQSKFKGIKPARTTTTERQQQNQNQHCHFVQGRACTARIHSTKTSKNNRTAATTAQRKPIEEIDSSSRKNREENNNNRDPQHQENKSNSNL</sequence>
<organism evidence="2">
    <name type="scientific">Opuntia streptacantha</name>
    <name type="common">Prickly pear cactus</name>
    <name type="synonym">Opuntia cardona</name>
    <dbReference type="NCBI Taxonomy" id="393608"/>
    <lineage>
        <taxon>Eukaryota</taxon>
        <taxon>Viridiplantae</taxon>
        <taxon>Streptophyta</taxon>
        <taxon>Embryophyta</taxon>
        <taxon>Tracheophyta</taxon>
        <taxon>Spermatophyta</taxon>
        <taxon>Magnoliopsida</taxon>
        <taxon>eudicotyledons</taxon>
        <taxon>Gunneridae</taxon>
        <taxon>Pentapetalae</taxon>
        <taxon>Caryophyllales</taxon>
        <taxon>Cactineae</taxon>
        <taxon>Cactaceae</taxon>
        <taxon>Opuntioideae</taxon>
        <taxon>Opuntia</taxon>
    </lineage>
</organism>
<dbReference type="EMBL" id="GISG01201582">
    <property type="protein sequence ID" value="MBA4658717.1"/>
    <property type="molecule type" value="Transcribed_RNA"/>
</dbReference>
<dbReference type="AlphaFoldDB" id="A0A7C9A5J6"/>